<evidence type="ECO:0000313" key="3">
    <source>
        <dbReference type="Proteomes" id="UP000001024"/>
    </source>
</evidence>
<feature type="transmembrane region" description="Helical" evidence="1">
    <location>
        <begin position="208"/>
        <end position="228"/>
    </location>
</feature>
<dbReference type="DNASU" id="1455884"/>
<dbReference type="OrthoDB" id="57252at2157"/>
<dbReference type="AlphaFoldDB" id="Q9HLH4"/>
<keyword evidence="1" id="KW-0472">Membrane</keyword>
<keyword evidence="1" id="KW-1133">Transmembrane helix</keyword>
<feature type="transmembrane region" description="Helical" evidence="1">
    <location>
        <begin position="39"/>
        <end position="66"/>
    </location>
</feature>
<keyword evidence="1" id="KW-0812">Transmembrane</keyword>
<organism evidence="2 3">
    <name type="scientific">Thermoplasma acidophilum (strain ATCC 25905 / DSM 1728 / JCM 9062 / NBRC 15155 / AMRC-C165)</name>
    <dbReference type="NCBI Taxonomy" id="273075"/>
    <lineage>
        <taxon>Archaea</taxon>
        <taxon>Methanobacteriati</taxon>
        <taxon>Thermoplasmatota</taxon>
        <taxon>Thermoplasmata</taxon>
        <taxon>Thermoplasmatales</taxon>
        <taxon>Thermoplasmataceae</taxon>
        <taxon>Thermoplasma</taxon>
    </lineage>
</organism>
<dbReference type="RefSeq" id="WP_010900683.1">
    <property type="nucleotide sequence ID" value="NC_002578.1"/>
</dbReference>
<evidence type="ECO:0000256" key="1">
    <source>
        <dbReference type="SAM" id="Phobius"/>
    </source>
</evidence>
<dbReference type="EnsemblBacteria" id="CAC11399">
    <property type="protein sequence ID" value="CAC11399"/>
    <property type="gene ID" value="CAC11399"/>
</dbReference>
<proteinExistence type="predicted"/>
<dbReference type="KEGG" id="tac:Ta0254"/>
<dbReference type="PaxDb" id="273075-Ta0254"/>
<dbReference type="Proteomes" id="UP000001024">
    <property type="component" value="Chromosome"/>
</dbReference>
<feature type="transmembrane region" description="Helical" evidence="1">
    <location>
        <begin position="78"/>
        <end position="104"/>
    </location>
</feature>
<dbReference type="STRING" id="273075.gene:9571471"/>
<gene>
    <name evidence="2" type="ordered locus">Ta0254</name>
</gene>
<dbReference type="eggNOG" id="arCOG07367">
    <property type="taxonomic scope" value="Archaea"/>
</dbReference>
<protein>
    <submittedName>
        <fullName evidence="2">Hypothetical membrane protein</fullName>
    </submittedName>
</protein>
<sequence>MLHQDTLFLAVAFGLFAATAVYSSVSDIKRRSVNSFTFLPMFIMAALFYVFFHEFYMSILTVLLAVSTFIRTDSYVYLVLPALSFLIAIITGNLSVGVMIAILFTLLGFRETLFGIGDVKAETSYLLAFQYISRPFFSGSVFAMSFLVYISVFSILMILAFYVSALRKGLKFEGLHLRYDEEEYSKNSYKYRITGSGDDARMSYRMPFLVPINLAAIFSVLIGLPMFLY</sequence>
<keyword evidence="3" id="KW-1185">Reference proteome</keyword>
<accession>Q9HLH4</accession>
<name>Q9HLH4_THEAC</name>
<feature type="transmembrane region" description="Helical" evidence="1">
    <location>
        <begin position="141"/>
        <end position="163"/>
    </location>
</feature>
<reference evidence="2 3" key="1">
    <citation type="journal article" date="2000" name="Nature">
        <title>The genome sequence of the thermoacidophilic scavenger Thermoplasma acidophilum.</title>
        <authorList>
            <person name="Ruepp A."/>
            <person name="Graml W."/>
            <person name="Santos-Martinez M.L."/>
            <person name="Koretke K.K."/>
            <person name="Volker C."/>
            <person name="Mewes H.W."/>
            <person name="Frishman D."/>
            <person name="Stocker S."/>
            <person name="Lupas A.N."/>
            <person name="Baumeister W."/>
        </authorList>
    </citation>
    <scope>NUCLEOTIDE SEQUENCE [LARGE SCALE GENOMIC DNA]</scope>
    <source>
        <strain evidence="3">ATCC 25905 / DSM 1728 / JCM 9062 / NBRC 15155 / AMRC-C165</strain>
    </source>
</reference>
<dbReference type="EMBL" id="AL445063">
    <property type="protein sequence ID" value="CAC11399.1"/>
    <property type="molecule type" value="Genomic_DNA"/>
</dbReference>
<evidence type="ECO:0000313" key="2">
    <source>
        <dbReference type="EMBL" id="CAC11399.1"/>
    </source>
</evidence>
<dbReference type="InParanoid" id="Q9HLH4"/>
<dbReference type="HOGENOM" id="CLU_1207675_0_0_2"/>